<keyword evidence="5 14" id="KW-0378">Hydrolase</keyword>
<gene>
    <name evidence="16" type="ORF">INT46_006151</name>
</gene>
<keyword evidence="7" id="KW-0325">Glycoprotein</keyword>
<evidence type="ECO:0000256" key="4">
    <source>
        <dbReference type="ARBA" id="ARBA00022729"/>
    </source>
</evidence>
<proteinExistence type="inferred from homology"/>
<keyword evidence="6 13" id="KW-1015">Disulfide bond</keyword>
<protein>
    <recommendedName>
        <fullName evidence="14">alpha-1,2-Mannosidase</fullName>
        <ecNumber evidence="14">3.2.1.-</ecNumber>
    </recommendedName>
</protein>
<dbReference type="GO" id="GO:0004571">
    <property type="term" value="F:mannosyl-oligosaccharide 1,2-alpha-mannosidase activity"/>
    <property type="evidence" value="ECO:0007669"/>
    <property type="project" value="UniProtKB-EC"/>
</dbReference>
<feature type="disulfide bond" evidence="13">
    <location>
        <begin position="329"/>
        <end position="362"/>
    </location>
</feature>
<comment type="similarity">
    <text evidence="3 14">Belongs to the glycosyl hydrolase 47 family.</text>
</comment>
<comment type="pathway">
    <text evidence="2">Protein modification; protein glycosylation.</text>
</comment>
<dbReference type="GO" id="GO:0005509">
    <property type="term" value="F:calcium ion binding"/>
    <property type="evidence" value="ECO:0007669"/>
    <property type="project" value="InterPro"/>
</dbReference>
<dbReference type="GO" id="GO:0036503">
    <property type="term" value="P:ERAD pathway"/>
    <property type="evidence" value="ECO:0007669"/>
    <property type="project" value="UniProtKB-ARBA"/>
</dbReference>
<accession>A0A8H7V635</accession>
<comment type="catalytic activity">
    <reaction evidence="9">
        <text>N(4)-(alpha-D-Man-(1-&gt;2)-alpha-D-Man-(1-&gt;2)-alpha-D-Man-(1-&gt;3)-[alpha-D-Man-(1-&gt;3)-[alpha-D-Man-(1-&gt;2)-alpha-D-Man-(1-&gt;6)]-alpha-D-Man-(1-&gt;6)]-beta-D-Man-(1-&gt;4)-beta-D-GlcNAc-(1-&gt;4)-beta-D-GlcNAc)-L-asparaginyl-[protein] (N-glucan mannose isomer 8A1,2,3B1,3) + 3 H2O = N(4)-(alpha-D-Man-(1-&gt;3)-[alpha-D-Man-(1-&gt;3)-[alpha-D-Man-(1-&gt;6)]-alpha-D-Man-(1-&gt;6)]-beta-D-Man-(1-&gt;4)-beta-D-GlcNAc-(1-&gt;4)-beta-D-GlcNAc)-L-asparaginyl-[protein] (N-glucan mannose isomer 5A1,2) + 3 beta-D-mannose</text>
        <dbReference type="Rhea" id="RHEA:56028"/>
        <dbReference type="Rhea" id="RHEA-COMP:14358"/>
        <dbReference type="Rhea" id="RHEA-COMP:14367"/>
        <dbReference type="ChEBI" id="CHEBI:15377"/>
        <dbReference type="ChEBI" id="CHEBI:28563"/>
        <dbReference type="ChEBI" id="CHEBI:59087"/>
        <dbReference type="ChEBI" id="CHEBI:60628"/>
        <dbReference type="EC" id="3.2.1.113"/>
    </reaction>
</comment>
<evidence type="ECO:0000256" key="6">
    <source>
        <dbReference type="ARBA" id="ARBA00023157"/>
    </source>
</evidence>
<keyword evidence="12" id="KW-0479">Metal-binding</keyword>
<reference evidence="16" key="1">
    <citation type="submission" date="2020-12" db="EMBL/GenBank/DDBJ databases">
        <title>Metabolic potential, ecology and presence of endohyphal bacteria is reflected in genomic diversity of Mucoromycotina.</title>
        <authorList>
            <person name="Muszewska A."/>
            <person name="Okrasinska A."/>
            <person name="Steczkiewicz K."/>
            <person name="Drgas O."/>
            <person name="Orlowska M."/>
            <person name="Perlinska-Lenart U."/>
            <person name="Aleksandrzak-Piekarczyk T."/>
            <person name="Szatraj K."/>
            <person name="Zielenkiewicz U."/>
            <person name="Pilsyk S."/>
            <person name="Malc E."/>
            <person name="Mieczkowski P."/>
            <person name="Kruszewska J.S."/>
            <person name="Biernat P."/>
            <person name="Pawlowska J."/>
        </authorList>
    </citation>
    <scope>NUCLEOTIDE SEQUENCE</scope>
    <source>
        <strain evidence="16">CBS 226.32</strain>
    </source>
</reference>
<evidence type="ECO:0000256" key="3">
    <source>
        <dbReference type="ARBA" id="ARBA00007658"/>
    </source>
</evidence>
<dbReference type="PANTHER" id="PTHR11742:SF101">
    <property type="entry name" value="MANNOSYL-OLIGOSACCHARIDE ALPHA-1,2-MANNOSIDASE 1B"/>
    <property type="match status" value="1"/>
</dbReference>
<evidence type="ECO:0000256" key="14">
    <source>
        <dbReference type="RuleBase" id="RU361193"/>
    </source>
</evidence>
<feature type="active site" evidence="11">
    <location>
        <position position="264"/>
    </location>
</feature>
<dbReference type="Gene3D" id="1.50.10.10">
    <property type="match status" value="1"/>
</dbReference>
<comment type="cofactor">
    <cofactor evidence="1 12">
        <name>Ca(2+)</name>
        <dbReference type="ChEBI" id="CHEBI:29108"/>
    </cofactor>
</comment>
<keyword evidence="4 15" id="KW-0732">Signal</keyword>
<evidence type="ECO:0000256" key="1">
    <source>
        <dbReference type="ARBA" id="ARBA00001913"/>
    </source>
</evidence>
<name>A0A8H7V635_9FUNG</name>
<keyword evidence="17" id="KW-1185">Reference proteome</keyword>
<dbReference type="SUPFAM" id="SSF48225">
    <property type="entry name" value="Seven-hairpin glycosidases"/>
    <property type="match status" value="1"/>
</dbReference>
<evidence type="ECO:0000256" key="8">
    <source>
        <dbReference type="ARBA" id="ARBA00023295"/>
    </source>
</evidence>
<dbReference type="Proteomes" id="UP000650833">
    <property type="component" value="Unassembled WGS sequence"/>
</dbReference>
<evidence type="ECO:0000256" key="2">
    <source>
        <dbReference type="ARBA" id="ARBA00004922"/>
    </source>
</evidence>
<evidence type="ECO:0000313" key="17">
    <source>
        <dbReference type="Proteomes" id="UP000650833"/>
    </source>
</evidence>
<feature type="active site" description="Proton donor" evidence="11">
    <location>
        <position position="126"/>
    </location>
</feature>
<evidence type="ECO:0000256" key="15">
    <source>
        <dbReference type="SAM" id="SignalP"/>
    </source>
</evidence>
<dbReference type="InterPro" id="IPR036026">
    <property type="entry name" value="Seven-hairpin_glycosidases"/>
</dbReference>
<evidence type="ECO:0000256" key="10">
    <source>
        <dbReference type="ARBA" id="ARBA00048605"/>
    </source>
</evidence>
<dbReference type="InterPro" id="IPR012341">
    <property type="entry name" value="6hp_glycosidase-like_sf"/>
</dbReference>
<dbReference type="AlphaFoldDB" id="A0A8H7V635"/>
<organism evidence="16 17">
    <name type="scientific">Mucor plumbeus</name>
    <dbReference type="NCBI Taxonomy" id="97098"/>
    <lineage>
        <taxon>Eukaryota</taxon>
        <taxon>Fungi</taxon>
        <taxon>Fungi incertae sedis</taxon>
        <taxon>Mucoromycota</taxon>
        <taxon>Mucoromycotina</taxon>
        <taxon>Mucoromycetes</taxon>
        <taxon>Mucorales</taxon>
        <taxon>Mucorineae</taxon>
        <taxon>Mucoraceae</taxon>
        <taxon>Mucor</taxon>
    </lineage>
</organism>
<feature type="active site" description="Proton donor" evidence="11">
    <location>
        <position position="376"/>
    </location>
</feature>
<sequence>MLFYRISACIAVLTATIAISSSEATIIKRAGDETLNLCTTNNDRAQRIKDSFQFAYNGYKQYAFGHDELLPVSNGYSDSRNGWGASIVDALDTMLIMGLDEDYNQALEFVRSIDFTKSQDTSKGFETNIRYLGGLLAANDLRPDPILVEKAIQVTEATLVPLFVDSLTPSGRRVKVPYTYMDLNRKLPEISNVINIAEFGTYSMEFTRLSQITGNPKYKALADDLISATIEQPTRMPGLFPTSWTVKPFAPVNTSVTTIAGGGDSFYEYLIKNYILQNKENNALLNTWQNSVESAENYLLSPTAEDPRIQYVAMVSNSKVYYVAQELICFWPGNILLGITQTQDSAKKQKFKNFADTFFTSCIETWEKSATYIAPESWSWTPQSNQLETKLTKLSNTSNDKKTKTTKKKEKKRALTRTFTLGNAMYDLRPETIESIFYYYRLTGDVRYQDLAWNIYLGIERYAKANSGYTQIVNVDQIPVTVLNFQESFFFAETLKYLYLIFSDKDCISLNTYVFNTEAHPFKLPTPINYQ</sequence>
<dbReference type="InterPro" id="IPR001382">
    <property type="entry name" value="Glyco_hydro_47"/>
</dbReference>
<comment type="catalytic activity">
    <reaction evidence="10">
        <text>N(4)-(alpha-D-Man-(1-&gt;2)-alpha-D-Man-(1-&gt;2)-alpha-D-Man-(1-&gt;3)-[alpha-D-Man-(1-&gt;2)-alpha-D-Man-(1-&gt;3)-[alpha-D-Man-(1-&gt;2)-alpha-D-Man-(1-&gt;6)]-alpha-D-Man-(1-&gt;6)]-beta-D-Man-(1-&gt;4)-beta-D-GlcNAc-(1-&gt;4)-beta-D-GlcNAc)-L-asparaginyl-[protein] (N-glucan mannose isomer 9A1,2,3B1,2,3) + 4 H2O = N(4)-(alpha-D-Man-(1-&gt;3)-[alpha-D-Man-(1-&gt;3)-[alpha-D-Man-(1-&gt;6)]-alpha-D-Man-(1-&gt;6)]-beta-D-Man-(1-&gt;4)-beta-D-GlcNAc-(1-&gt;4)-beta-D-GlcNAc)-L-asparaginyl-[protein] (N-glucan mannose isomer 5A1,2) + 4 beta-D-mannose</text>
        <dbReference type="Rhea" id="RHEA:56008"/>
        <dbReference type="Rhea" id="RHEA-COMP:14356"/>
        <dbReference type="Rhea" id="RHEA-COMP:14367"/>
        <dbReference type="ChEBI" id="CHEBI:15377"/>
        <dbReference type="ChEBI" id="CHEBI:28563"/>
        <dbReference type="ChEBI" id="CHEBI:59087"/>
        <dbReference type="ChEBI" id="CHEBI:139493"/>
        <dbReference type="EC" id="3.2.1.113"/>
    </reaction>
</comment>
<feature type="chain" id="PRO_5034592652" description="alpha-1,2-Mannosidase" evidence="15">
    <location>
        <begin position="25"/>
        <end position="531"/>
    </location>
</feature>
<keyword evidence="12" id="KW-0106">Calcium</keyword>
<evidence type="ECO:0000256" key="12">
    <source>
        <dbReference type="PIRSR" id="PIRSR601382-2"/>
    </source>
</evidence>
<dbReference type="PANTHER" id="PTHR11742">
    <property type="entry name" value="MANNOSYL-OLIGOSACCHARIDE ALPHA-1,2-MANNOSIDASE-RELATED"/>
    <property type="match status" value="1"/>
</dbReference>
<evidence type="ECO:0000313" key="16">
    <source>
        <dbReference type="EMBL" id="KAG2204758.1"/>
    </source>
</evidence>
<dbReference type="GO" id="GO:0016020">
    <property type="term" value="C:membrane"/>
    <property type="evidence" value="ECO:0007669"/>
    <property type="project" value="InterPro"/>
</dbReference>
<evidence type="ECO:0000256" key="13">
    <source>
        <dbReference type="PIRSR" id="PIRSR601382-3"/>
    </source>
</evidence>
<keyword evidence="8 14" id="KW-0326">Glycosidase</keyword>
<dbReference type="GO" id="GO:0005975">
    <property type="term" value="P:carbohydrate metabolic process"/>
    <property type="evidence" value="ECO:0007669"/>
    <property type="project" value="InterPro"/>
</dbReference>
<dbReference type="OrthoDB" id="8118055at2759"/>
<dbReference type="Pfam" id="PF01532">
    <property type="entry name" value="Glyco_hydro_47"/>
    <property type="match status" value="1"/>
</dbReference>
<dbReference type="InterPro" id="IPR050749">
    <property type="entry name" value="Glycosyl_Hydrolase_47"/>
</dbReference>
<evidence type="ECO:0000256" key="5">
    <source>
        <dbReference type="ARBA" id="ARBA00022801"/>
    </source>
</evidence>
<evidence type="ECO:0000256" key="7">
    <source>
        <dbReference type="ARBA" id="ARBA00023180"/>
    </source>
</evidence>
<dbReference type="EMBL" id="JAEPRC010000189">
    <property type="protein sequence ID" value="KAG2204758.1"/>
    <property type="molecule type" value="Genomic_DNA"/>
</dbReference>
<feature type="binding site" evidence="12">
    <location>
        <position position="517"/>
    </location>
    <ligand>
        <name>Ca(2+)</name>
        <dbReference type="ChEBI" id="CHEBI:29108"/>
    </ligand>
</feature>
<dbReference type="GO" id="GO:0005783">
    <property type="term" value="C:endoplasmic reticulum"/>
    <property type="evidence" value="ECO:0007669"/>
    <property type="project" value="TreeGrafter"/>
</dbReference>
<dbReference type="EC" id="3.2.1.-" evidence="14"/>
<feature type="signal peptide" evidence="15">
    <location>
        <begin position="1"/>
        <end position="24"/>
    </location>
</feature>
<feature type="active site" evidence="11">
    <location>
        <position position="431"/>
    </location>
</feature>
<evidence type="ECO:0000256" key="9">
    <source>
        <dbReference type="ARBA" id="ARBA00047669"/>
    </source>
</evidence>
<dbReference type="PRINTS" id="PR00747">
    <property type="entry name" value="GLYHDRLASE47"/>
</dbReference>
<evidence type="ECO:0000256" key="11">
    <source>
        <dbReference type="PIRSR" id="PIRSR601382-1"/>
    </source>
</evidence>
<comment type="caution">
    <text evidence="16">The sequence shown here is derived from an EMBL/GenBank/DDBJ whole genome shotgun (WGS) entry which is preliminary data.</text>
</comment>